<keyword evidence="11" id="KW-1185">Reference proteome</keyword>
<evidence type="ECO:0000256" key="8">
    <source>
        <dbReference type="RuleBase" id="RU361215"/>
    </source>
</evidence>
<feature type="active site" description="Nucleophile" evidence="7">
    <location>
        <position position="103"/>
    </location>
</feature>
<protein>
    <recommendedName>
        <fullName evidence="8">Ubiquitin carboxyl-terminal hydrolase</fullName>
        <ecNumber evidence="8">3.4.19.12</ecNumber>
    </recommendedName>
</protein>
<comment type="similarity">
    <text evidence="2 7 8">Belongs to the peptidase C12 family.</text>
</comment>
<feature type="domain" description="UCH catalytic" evidence="9">
    <location>
        <begin position="11"/>
        <end position="243"/>
    </location>
</feature>
<dbReference type="OrthoDB" id="427186at2759"/>
<evidence type="ECO:0000256" key="1">
    <source>
        <dbReference type="ARBA" id="ARBA00000707"/>
    </source>
</evidence>
<evidence type="ECO:0000256" key="7">
    <source>
        <dbReference type="PROSITE-ProRule" id="PRU01393"/>
    </source>
</evidence>
<evidence type="ECO:0000256" key="6">
    <source>
        <dbReference type="ARBA" id="ARBA00022807"/>
    </source>
</evidence>
<keyword evidence="6 7" id="KW-0788">Thiol protease</keyword>
<evidence type="ECO:0000256" key="3">
    <source>
        <dbReference type="ARBA" id="ARBA00022670"/>
    </source>
</evidence>
<dbReference type="GO" id="GO:0005737">
    <property type="term" value="C:cytoplasm"/>
    <property type="evidence" value="ECO:0007669"/>
    <property type="project" value="TreeGrafter"/>
</dbReference>
<dbReference type="PRINTS" id="PR00707">
    <property type="entry name" value="UBCTHYDRLASE"/>
</dbReference>
<evidence type="ECO:0000259" key="9">
    <source>
        <dbReference type="PROSITE" id="PS52048"/>
    </source>
</evidence>
<dbReference type="GO" id="GO:0016579">
    <property type="term" value="P:protein deubiquitination"/>
    <property type="evidence" value="ECO:0007669"/>
    <property type="project" value="TreeGrafter"/>
</dbReference>
<evidence type="ECO:0000256" key="5">
    <source>
        <dbReference type="ARBA" id="ARBA00022801"/>
    </source>
</evidence>
<dbReference type="GO" id="GO:0004843">
    <property type="term" value="F:cysteine-type deubiquitinase activity"/>
    <property type="evidence" value="ECO:0007669"/>
    <property type="project" value="UniProtKB-UniRule"/>
</dbReference>
<evidence type="ECO:0000313" key="10">
    <source>
        <dbReference type="EMBL" id="KAF2265531.1"/>
    </source>
</evidence>
<sequence length="246" mass="27224">MALPAQVYRKHFIPLESNPEIFTELIRKLGVSESLEFQDVYSLDEPQLLALIPRPVHALILVFPTTERYEKRIASEEAEAEDYNTSGADEDVVFFKQTIDNACGLYAILHAVSNGDARKYIEGGSSLSRLIDTCVTLKPSERALALEDSRELESSYESVASQGDTDAPDDPEDEVDFHYICFVKSHKNGHLFQLDGDRKRPIDLGPAGIGDDVLSESVVGVIRSMIESEGGENINFSLMALVNAQD</sequence>
<keyword evidence="5 7" id="KW-0378">Hydrolase</keyword>
<dbReference type="InterPro" id="IPR036959">
    <property type="entry name" value="Peptidase_C12_UCH_sf"/>
</dbReference>
<dbReference type="InterPro" id="IPR038765">
    <property type="entry name" value="Papain-like_cys_pep_sf"/>
</dbReference>
<proteinExistence type="inferred from homology"/>
<reference evidence="11" key="1">
    <citation type="journal article" date="2020" name="Stud. Mycol.">
        <title>101 Dothideomycetes genomes: A test case for predicting lifestyles and emergence of pathogens.</title>
        <authorList>
            <person name="Haridas S."/>
            <person name="Albert R."/>
            <person name="Binder M."/>
            <person name="Bloem J."/>
            <person name="LaButti K."/>
            <person name="Salamov A."/>
            <person name="Andreopoulos B."/>
            <person name="Baker S."/>
            <person name="Barry K."/>
            <person name="Bills G."/>
            <person name="Bluhm B."/>
            <person name="Cannon C."/>
            <person name="Castanera R."/>
            <person name="Culley D."/>
            <person name="Daum C."/>
            <person name="Ezra D."/>
            <person name="Gonzalez J."/>
            <person name="Henrissat B."/>
            <person name="Kuo A."/>
            <person name="Liang C."/>
            <person name="Lipzen A."/>
            <person name="Lutzoni F."/>
            <person name="Magnuson J."/>
            <person name="Mondo S."/>
            <person name="Nolan M."/>
            <person name="Ohm R."/>
            <person name="Pangilinan J."/>
            <person name="Park H.-J."/>
            <person name="Ramirez L."/>
            <person name="Alfaro M."/>
            <person name="Sun H."/>
            <person name="Tritt A."/>
            <person name="Yoshinaga Y."/>
            <person name="Zwiers L.-H."/>
            <person name="Turgeon B."/>
            <person name="Goodwin S."/>
            <person name="Spatafora J."/>
            <person name="Crous P."/>
            <person name="Grigoriev I."/>
        </authorList>
    </citation>
    <scope>NUCLEOTIDE SEQUENCE [LARGE SCALE GENOMIC DNA]</scope>
    <source>
        <strain evidence="11">CBS 304.66</strain>
    </source>
</reference>
<keyword evidence="4 7" id="KW-0833">Ubl conjugation pathway</keyword>
<dbReference type="PANTHER" id="PTHR10589">
    <property type="entry name" value="UBIQUITIN CARBOXYL-TERMINAL HYDROLASE"/>
    <property type="match status" value="1"/>
</dbReference>
<accession>A0A9P4KBB8</accession>
<dbReference type="FunFam" id="3.40.532.10:FF:000008">
    <property type="entry name" value="Ubiquitin carboxyl-terminal hydrolase"/>
    <property type="match status" value="1"/>
</dbReference>
<feature type="site" description="Transition state stabilizer" evidence="7">
    <location>
        <position position="97"/>
    </location>
</feature>
<evidence type="ECO:0000313" key="11">
    <source>
        <dbReference type="Proteomes" id="UP000800093"/>
    </source>
</evidence>
<dbReference type="Proteomes" id="UP000800093">
    <property type="component" value="Unassembled WGS sequence"/>
</dbReference>
<dbReference type="Gene3D" id="3.40.532.10">
    <property type="entry name" value="Peptidase C12, ubiquitin carboxyl-terminal hydrolase"/>
    <property type="match status" value="1"/>
</dbReference>
<dbReference type="AlphaFoldDB" id="A0A9P4KBB8"/>
<dbReference type="InterPro" id="IPR057254">
    <property type="entry name" value="UCH_AS"/>
</dbReference>
<dbReference type="Pfam" id="PF01088">
    <property type="entry name" value="Peptidase_C12"/>
    <property type="match status" value="1"/>
</dbReference>
<comment type="catalytic activity">
    <reaction evidence="1 7 8">
        <text>Thiol-dependent hydrolysis of ester, thioester, amide, peptide and isopeptide bonds formed by the C-terminal Gly of ubiquitin (a 76-residue protein attached to proteins as an intracellular targeting signal).</text>
        <dbReference type="EC" id="3.4.19.12"/>
    </reaction>
</comment>
<keyword evidence="3 7" id="KW-0645">Protease</keyword>
<dbReference type="PROSITE" id="PS52048">
    <property type="entry name" value="UCH_DOMAIN"/>
    <property type="match status" value="1"/>
</dbReference>
<evidence type="ECO:0000256" key="2">
    <source>
        <dbReference type="ARBA" id="ARBA00009326"/>
    </source>
</evidence>
<name>A0A9P4KBB8_9PLEO</name>
<comment type="caution">
    <text evidence="10">The sequence shown here is derived from an EMBL/GenBank/DDBJ whole genome shotgun (WGS) entry which is preliminary data.</text>
</comment>
<dbReference type="EC" id="3.4.19.12" evidence="8"/>
<dbReference type="SUPFAM" id="SSF54001">
    <property type="entry name" value="Cysteine proteinases"/>
    <property type="match status" value="1"/>
</dbReference>
<dbReference type="PROSITE" id="PS00140">
    <property type="entry name" value="UCH_1"/>
    <property type="match status" value="1"/>
</dbReference>
<evidence type="ECO:0000256" key="4">
    <source>
        <dbReference type="ARBA" id="ARBA00022786"/>
    </source>
</evidence>
<dbReference type="GO" id="GO:0006511">
    <property type="term" value="P:ubiquitin-dependent protein catabolic process"/>
    <property type="evidence" value="ECO:0007669"/>
    <property type="project" value="UniProtKB-UniRule"/>
</dbReference>
<feature type="site" description="Important for enzyme activity" evidence="7">
    <location>
        <position position="195"/>
    </location>
</feature>
<dbReference type="EMBL" id="ML986605">
    <property type="protein sequence ID" value="KAF2265531.1"/>
    <property type="molecule type" value="Genomic_DNA"/>
</dbReference>
<dbReference type="CDD" id="cd09616">
    <property type="entry name" value="Peptidase_C12_UCH_L1_L3"/>
    <property type="match status" value="1"/>
</dbReference>
<gene>
    <name evidence="10" type="ORF">CC78DRAFT_567580</name>
</gene>
<dbReference type="PANTHER" id="PTHR10589:SF17">
    <property type="entry name" value="UBIQUITIN CARBOXYL-TERMINAL HYDROLASE"/>
    <property type="match status" value="1"/>
</dbReference>
<organism evidence="10 11">
    <name type="scientific">Lojkania enalia</name>
    <dbReference type="NCBI Taxonomy" id="147567"/>
    <lineage>
        <taxon>Eukaryota</taxon>
        <taxon>Fungi</taxon>
        <taxon>Dikarya</taxon>
        <taxon>Ascomycota</taxon>
        <taxon>Pezizomycotina</taxon>
        <taxon>Dothideomycetes</taxon>
        <taxon>Pleosporomycetidae</taxon>
        <taxon>Pleosporales</taxon>
        <taxon>Pleosporales incertae sedis</taxon>
        <taxon>Lojkania</taxon>
    </lineage>
</organism>
<dbReference type="InterPro" id="IPR001578">
    <property type="entry name" value="Peptidase_C12_UCH"/>
</dbReference>
<feature type="active site" description="Proton donor" evidence="7">
    <location>
        <position position="178"/>
    </location>
</feature>